<dbReference type="AlphaFoldDB" id="A0A2Z6RCI0"/>
<gene>
    <name evidence="3" type="ORF">RCL2_002752500</name>
    <name evidence="2" type="ORF">RclHR1_17160008</name>
</gene>
<dbReference type="EMBL" id="BEXD01000798">
    <property type="protein sequence ID" value="GBB90268.1"/>
    <property type="molecule type" value="Genomic_DNA"/>
</dbReference>
<feature type="region of interest" description="Disordered" evidence="1">
    <location>
        <begin position="205"/>
        <end position="226"/>
    </location>
</feature>
<accession>A0A2Z6RCI0</accession>
<feature type="compositionally biased region" description="Basic and acidic residues" evidence="1">
    <location>
        <begin position="131"/>
        <end position="146"/>
    </location>
</feature>
<evidence type="ECO:0000256" key="1">
    <source>
        <dbReference type="SAM" id="MobiDB-lite"/>
    </source>
</evidence>
<proteinExistence type="predicted"/>
<feature type="region of interest" description="Disordered" evidence="1">
    <location>
        <begin position="119"/>
        <end position="171"/>
    </location>
</feature>
<reference evidence="2 4" key="1">
    <citation type="submission" date="2017-11" db="EMBL/GenBank/DDBJ databases">
        <title>The genome of Rhizophagus clarus HR1 reveals common genetic basis of auxotrophy among arbuscular mycorrhizal fungi.</title>
        <authorList>
            <person name="Kobayashi Y."/>
        </authorList>
    </citation>
    <scope>NUCLEOTIDE SEQUENCE [LARGE SCALE GENOMIC DNA]</scope>
    <source>
        <strain evidence="2 4">HR1</strain>
    </source>
</reference>
<dbReference type="STRING" id="94130.A0A2Z6RCI0"/>
<dbReference type="Proteomes" id="UP000247702">
    <property type="component" value="Unassembled WGS sequence"/>
</dbReference>
<evidence type="ECO:0000313" key="4">
    <source>
        <dbReference type="Proteomes" id="UP000247702"/>
    </source>
</evidence>
<evidence type="ECO:0000313" key="3">
    <source>
        <dbReference type="EMBL" id="GET01097.1"/>
    </source>
</evidence>
<evidence type="ECO:0000313" key="2">
    <source>
        <dbReference type="EMBL" id="GBB90268.1"/>
    </source>
</evidence>
<sequence length="402" mass="46703">MDHINFSLVDSSFDNLDLNVFSSMKEETDILSSIKEEMDARKGNFSFITKNKKKELSKVFFIDLDVYQRNGATEQNYKESLQAISSAIQEQSSFQQLQSTANCCKSEWNHDHNNYPMGCPQLPLHNQLSPPKERPQDKKTEVHISEPSEIPFSASRPNSSVDNNNGKSQKLSNNDQCLLEVEPGKNYRRCIWCINFSSHQEKKERISFNPNRKRPTPFSSEPGWSRDPISRNVDIQELRGDECLDYFMSVRNRSPNKNSNRIFSEKSSSTAIHELRSLSELVELIKNDHKYREFCENEDNWLIDQEYFSDTYGITKIHPLLVDHYGGSLMFLDDRNILFEWCEMTQSMYILGINIMEGFANFLYHPEKRCVIEVDGKLIPNMELERQAKESVKVEFTNLAKA</sequence>
<protein>
    <submittedName>
        <fullName evidence="2">Uncharacterized protein</fullName>
    </submittedName>
</protein>
<keyword evidence="4" id="KW-1185">Reference proteome</keyword>
<dbReference type="Proteomes" id="UP000615446">
    <property type="component" value="Unassembled WGS sequence"/>
</dbReference>
<organism evidence="2 4">
    <name type="scientific">Rhizophagus clarus</name>
    <dbReference type="NCBI Taxonomy" id="94130"/>
    <lineage>
        <taxon>Eukaryota</taxon>
        <taxon>Fungi</taxon>
        <taxon>Fungi incertae sedis</taxon>
        <taxon>Mucoromycota</taxon>
        <taxon>Glomeromycotina</taxon>
        <taxon>Glomeromycetes</taxon>
        <taxon>Glomerales</taxon>
        <taxon>Glomeraceae</taxon>
        <taxon>Rhizophagus</taxon>
    </lineage>
</organism>
<dbReference type="EMBL" id="BLAL01000297">
    <property type="protein sequence ID" value="GET01097.1"/>
    <property type="molecule type" value="Genomic_DNA"/>
</dbReference>
<comment type="caution">
    <text evidence="2">The sequence shown here is derived from an EMBL/GenBank/DDBJ whole genome shotgun (WGS) entry which is preliminary data.</text>
</comment>
<feature type="compositionally biased region" description="Polar residues" evidence="1">
    <location>
        <begin position="155"/>
        <end position="171"/>
    </location>
</feature>
<dbReference type="OrthoDB" id="2372239at2759"/>
<name>A0A2Z6RCI0_9GLOM</name>
<reference evidence="3" key="2">
    <citation type="submission" date="2019-10" db="EMBL/GenBank/DDBJ databases">
        <title>Conservation and host-specific expression of non-tandemly repeated heterogenous ribosome RNA gene in arbuscular mycorrhizal fungi.</title>
        <authorList>
            <person name="Maeda T."/>
            <person name="Kobayashi Y."/>
            <person name="Nakagawa T."/>
            <person name="Ezawa T."/>
            <person name="Yamaguchi K."/>
            <person name="Bino T."/>
            <person name="Nishimoto Y."/>
            <person name="Shigenobu S."/>
            <person name="Kawaguchi M."/>
        </authorList>
    </citation>
    <scope>NUCLEOTIDE SEQUENCE</scope>
    <source>
        <strain evidence="3">HR1</strain>
    </source>
</reference>